<protein>
    <recommendedName>
        <fullName evidence="3">Disease resistance R13L4/SHOC-2-like LRR domain-containing protein</fullName>
    </recommendedName>
</protein>
<dbReference type="AlphaFoldDB" id="A0A0F9S771"/>
<dbReference type="InterPro" id="IPR032675">
    <property type="entry name" value="LRR_dom_sf"/>
</dbReference>
<organism evidence="4">
    <name type="scientific">marine sediment metagenome</name>
    <dbReference type="NCBI Taxonomy" id="412755"/>
    <lineage>
        <taxon>unclassified sequences</taxon>
        <taxon>metagenomes</taxon>
        <taxon>ecological metagenomes</taxon>
    </lineage>
</organism>
<dbReference type="SUPFAM" id="SSF52058">
    <property type="entry name" value="L domain-like"/>
    <property type="match status" value="1"/>
</dbReference>
<dbReference type="EMBL" id="LAZR01002226">
    <property type="protein sequence ID" value="KKN32826.1"/>
    <property type="molecule type" value="Genomic_DNA"/>
</dbReference>
<sequence length="386" mass="44400">MNEVRINEYITIRLEGKKSNIYIKEELFKQCTFLLINIPVEEILSFNKIESIDDAAELLDPTLEEIEGYHYNITPEVEFWAHCSNLQVWYENDYNTRLLHSNLAFSLLQKLSKSGDPLAKKRYKEEIAQRFIYGNTKIQSFLREEGYLKDLSREETLSLIKDGDIISKLGTLLGKPLIINTRLNPDSYGFVVENGVVEWLSLDNCGIKKVPEIVRELKLLKGLTLSRNSLEILPKWIGDFNQLEVLDVANNQLKEIPEVVGNLERLKQLKLQHNKLKKLPASIGNLIQLEVLFVGNNLIEILPESIGKLTSLKDFILGNNLIEIIPESIGNMLSLKSLDIRENPIQKLPYSILYLKNLRSLFLKGLSEEFPSLVDNLRRRKVNILK</sequence>
<dbReference type="PROSITE" id="PS51450">
    <property type="entry name" value="LRR"/>
    <property type="match status" value="1"/>
</dbReference>
<evidence type="ECO:0000313" key="4">
    <source>
        <dbReference type="EMBL" id="KKN32826.1"/>
    </source>
</evidence>
<dbReference type="SMART" id="SM00369">
    <property type="entry name" value="LRR_TYP"/>
    <property type="match status" value="6"/>
</dbReference>
<accession>A0A0F9S771</accession>
<dbReference type="InterPro" id="IPR050216">
    <property type="entry name" value="LRR_domain-containing"/>
</dbReference>
<dbReference type="InterPro" id="IPR003591">
    <property type="entry name" value="Leu-rich_rpt_typical-subtyp"/>
</dbReference>
<gene>
    <name evidence="4" type="ORF">LCGC14_0809780</name>
</gene>
<dbReference type="Pfam" id="PF23598">
    <property type="entry name" value="LRR_14"/>
    <property type="match status" value="1"/>
</dbReference>
<reference evidence="4" key="1">
    <citation type="journal article" date="2015" name="Nature">
        <title>Complex archaea that bridge the gap between prokaryotes and eukaryotes.</title>
        <authorList>
            <person name="Spang A."/>
            <person name="Saw J.H."/>
            <person name="Jorgensen S.L."/>
            <person name="Zaremba-Niedzwiedzka K."/>
            <person name="Martijn J."/>
            <person name="Lind A.E."/>
            <person name="van Eijk R."/>
            <person name="Schleper C."/>
            <person name="Guy L."/>
            <person name="Ettema T.J."/>
        </authorList>
    </citation>
    <scope>NUCLEOTIDE SEQUENCE</scope>
</reference>
<dbReference type="InterPro" id="IPR001611">
    <property type="entry name" value="Leu-rich_rpt"/>
</dbReference>
<evidence type="ECO:0000259" key="3">
    <source>
        <dbReference type="Pfam" id="PF23598"/>
    </source>
</evidence>
<dbReference type="PANTHER" id="PTHR48051:SF1">
    <property type="entry name" value="RAS SUPPRESSOR PROTEIN 1"/>
    <property type="match status" value="1"/>
</dbReference>
<dbReference type="Gene3D" id="3.80.10.10">
    <property type="entry name" value="Ribonuclease Inhibitor"/>
    <property type="match status" value="2"/>
</dbReference>
<dbReference type="PANTHER" id="PTHR48051">
    <property type="match status" value="1"/>
</dbReference>
<evidence type="ECO:0000256" key="1">
    <source>
        <dbReference type="ARBA" id="ARBA00022614"/>
    </source>
</evidence>
<dbReference type="InterPro" id="IPR055414">
    <property type="entry name" value="LRR_R13L4/SHOC2-like"/>
</dbReference>
<dbReference type="GO" id="GO:0005737">
    <property type="term" value="C:cytoplasm"/>
    <property type="evidence" value="ECO:0007669"/>
    <property type="project" value="TreeGrafter"/>
</dbReference>
<dbReference type="SMART" id="SM00364">
    <property type="entry name" value="LRR_BAC"/>
    <property type="match status" value="5"/>
</dbReference>
<evidence type="ECO:0000256" key="2">
    <source>
        <dbReference type="ARBA" id="ARBA00022737"/>
    </source>
</evidence>
<keyword evidence="2" id="KW-0677">Repeat</keyword>
<feature type="domain" description="Disease resistance R13L4/SHOC-2-like LRR" evidence="3">
    <location>
        <begin position="237"/>
        <end position="314"/>
    </location>
</feature>
<keyword evidence="1" id="KW-0433">Leucine-rich repeat</keyword>
<name>A0A0F9S771_9ZZZZ</name>
<comment type="caution">
    <text evidence="4">The sequence shown here is derived from an EMBL/GenBank/DDBJ whole genome shotgun (WGS) entry which is preliminary data.</text>
</comment>
<proteinExistence type="predicted"/>